<gene>
    <name evidence="1" type="ORF">SVUK_LOCUS10060</name>
</gene>
<dbReference type="OrthoDB" id="5805552at2759"/>
<accession>A0A3P7L6T3</accession>
<protein>
    <submittedName>
        <fullName evidence="1">Uncharacterized protein</fullName>
    </submittedName>
</protein>
<name>A0A3P7L6T3_STRVU</name>
<dbReference type="AlphaFoldDB" id="A0A3P7L6T3"/>
<sequence>MKCCSIYLSNCHSNVCQIVFKWRCFIGRSTILAAAAVHCQAHESIRNRPLESSPLDASFCSTRSELTHGQCRTRKRLRVRRLPRSMSDGEQLIVRSGAFTPLIRCSPPSTPLARSTRLLQKLDRDLLANLESDTAPEQSDTQVYEWDEYNVSFLVG</sequence>
<proteinExistence type="predicted"/>
<keyword evidence="2" id="KW-1185">Reference proteome</keyword>
<dbReference type="Proteomes" id="UP000270094">
    <property type="component" value="Unassembled WGS sequence"/>
</dbReference>
<evidence type="ECO:0000313" key="2">
    <source>
        <dbReference type="Proteomes" id="UP000270094"/>
    </source>
</evidence>
<organism evidence="1 2">
    <name type="scientific">Strongylus vulgaris</name>
    <name type="common">Blood worm</name>
    <dbReference type="NCBI Taxonomy" id="40348"/>
    <lineage>
        <taxon>Eukaryota</taxon>
        <taxon>Metazoa</taxon>
        <taxon>Ecdysozoa</taxon>
        <taxon>Nematoda</taxon>
        <taxon>Chromadorea</taxon>
        <taxon>Rhabditida</taxon>
        <taxon>Rhabditina</taxon>
        <taxon>Rhabditomorpha</taxon>
        <taxon>Strongyloidea</taxon>
        <taxon>Strongylidae</taxon>
        <taxon>Strongylus</taxon>
    </lineage>
</organism>
<reference evidence="1 2" key="1">
    <citation type="submission" date="2018-11" db="EMBL/GenBank/DDBJ databases">
        <authorList>
            <consortium name="Pathogen Informatics"/>
        </authorList>
    </citation>
    <scope>NUCLEOTIDE SEQUENCE [LARGE SCALE GENOMIC DNA]</scope>
</reference>
<evidence type="ECO:0000313" key="1">
    <source>
        <dbReference type="EMBL" id="VDM75062.1"/>
    </source>
</evidence>
<dbReference type="EMBL" id="UYYB01094895">
    <property type="protein sequence ID" value="VDM75062.1"/>
    <property type="molecule type" value="Genomic_DNA"/>
</dbReference>